<dbReference type="PANTHER" id="PTHR22891">
    <property type="entry name" value="EUKARYOTIC TRANSLATION INITIATION FACTOR 2C"/>
    <property type="match status" value="1"/>
</dbReference>
<accession>A0A9J6FTF9</accession>
<dbReference type="OrthoDB" id="10252740at2759"/>
<feature type="domain" description="PAZ" evidence="1">
    <location>
        <begin position="11"/>
        <end position="101"/>
    </location>
</feature>
<dbReference type="SUPFAM" id="SSF101690">
    <property type="entry name" value="PAZ domain"/>
    <property type="match status" value="1"/>
</dbReference>
<dbReference type="VEuPathDB" id="VectorBase:HLOH_046845"/>
<dbReference type="Gene3D" id="2.170.260.10">
    <property type="entry name" value="paz domain"/>
    <property type="match status" value="2"/>
</dbReference>
<evidence type="ECO:0000259" key="1">
    <source>
        <dbReference type="PROSITE" id="PS50821"/>
    </source>
</evidence>
<dbReference type="CDD" id="cd02846">
    <property type="entry name" value="PAZ_argonaute_like"/>
    <property type="match status" value="1"/>
</dbReference>
<gene>
    <name evidence="2" type="ORF">HPB48_017398</name>
</gene>
<evidence type="ECO:0000313" key="2">
    <source>
        <dbReference type="EMBL" id="KAH9365593.1"/>
    </source>
</evidence>
<dbReference type="EMBL" id="JABSTR010000003">
    <property type="protein sequence ID" value="KAH9365593.1"/>
    <property type="molecule type" value="Genomic_DNA"/>
</dbReference>
<evidence type="ECO:0000313" key="3">
    <source>
        <dbReference type="Proteomes" id="UP000821853"/>
    </source>
</evidence>
<dbReference type="InterPro" id="IPR032473">
    <property type="entry name" value="Argonaute_Mid_dom"/>
</dbReference>
<dbReference type="SUPFAM" id="SSF53098">
    <property type="entry name" value="Ribonuclease H-like"/>
    <property type="match status" value="1"/>
</dbReference>
<proteinExistence type="predicted"/>
<dbReference type="Pfam" id="PF16487">
    <property type="entry name" value="ArgoMid"/>
    <property type="match status" value="1"/>
</dbReference>
<keyword evidence="3" id="KW-1185">Reference proteome</keyword>
<organism evidence="2 3">
    <name type="scientific">Haemaphysalis longicornis</name>
    <name type="common">Bush tick</name>
    <dbReference type="NCBI Taxonomy" id="44386"/>
    <lineage>
        <taxon>Eukaryota</taxon>
        <taxon>Metazoa</taxon>
        <taxon>Ecdysozoa</taxon>
        <taxon>Arthropoda</taxon>
        <taxon>Chelicerata</taxon>
        <taxon>Arachnida</taxon>
        <taxon>Acari</taxon>
        <taxon>Parasitiformes</taxon>
        <taxon>Ixodida</taxon>
        <taxon>Ixodoidea</taxon>
        <taxon>Ixodidae</taxon>
        <taxon>Haemaphysalinae</taxon>
        <taxon>Haemaphysalis</taxon>
    </lineage>
</organism>
<comment type="caution">
    <text evidence="2">The sequence shown here is derived from an EMBL/GenBank/DDBJ whole genome shotgun (WGS) entry which is preliminary data.</text>
</comment>
<sequence length="285" mass="32897">MSATAFYEPLPVLTFMCKIFSEGRREMTAADFRDLRDFQNVRLNKELKGLRVKVTHLPYPRKYKVVRNRYGRLNYPNLPCVQTGSTTHPVYLPLEVCEIVEGQHCKKKLDENQTSEMIKRTAQAPSKRFFEIRQSVRDLVNSSETCLREFGIKINTEPTQLKGPRPGSAFARSLRNNAVSKPREGTWELRGRHFYKPATLSRWKLLNLSRFCQRDSLDNFVKMLIRVGQELGMRIEQPMEIGVADTNRKPIRSILLEQQPKQSNLEMLMIVLSRAPTTPEIKAGG</sequence>
<dbReference type="Gene3D" id="3.40.50.2300">
    <property type="match status" value="1"/>
</dbReference>
<reference evidence="2 3" key="1">
    <citation type="journal article" date="2020" name="Cell">
        <title>Large-Scale Comparative Analyses of Tick Genomes Elucidate Their Genetic Diversity and Vector Capacities.</title>
        <authorList>
            <consortium name="Tick Genome and Microbiome Consortium (TIGMIC)"/>
            <person name="Jia N."/>
            <person name="Wang J."/>
            <person name="Shi W."/>
            <person name="Du L."/>
            <person name="Sun Y."/>
            <person name="Zhan W."/>
            <person name="Jiang J.F."/>
            <person name="Wang Q."/>
            <person name="Zhang B."/>
            <person name="Ji P."/>
            <person name="Bell-Sakyi L."/>
            <person name="Cui X.M."/>
            <person name="Yuan T.T."/>
            <person name="Jiang B.G."/>
            <person name="Yang W.F."/>
            <person name="Lam T.T."/>
            <person name="Chang Q.C."/>
            <person name="Ding S.J."/>
            <person name="Wang X.J."/>
            <person name="Zhu J.G."/>
            <person name="Ruan X.D."/>
            <person name="Zhao L."/>
            <person name="Wei J.T."/>
            <person name="Ye R.Z."/>
            <person name="Que T.C."/>
            <person name="Du C.H."/>
            <person name="Zhou Y.H."/>
            <person name="Cheng J.X."/>
            <person name="Dai P.F."/>
            <person name="Guo W.B."/>
            <person name="Han X.H."/>
            <person name="Huang E.J."/>
            <person name="Li L.F."/>
            <person name="Wei W."/>
            <person name="Gao Y.C."/>
            <person name="Liu J.Z."/>
            <person name="Shao H.Z."/>
            <person name="Wang X."/>
            <person name="Wang C.C."/>
            <person name="Yang T.C."/>
            <person name="Huo Q.B."/>
            <person name="Li W."/>
            <person name="Chen H.Y."/>
            <person name="Chen S.E."/>
            <person name="Zhou L.G."/>
            <person name="Ni X.B."/>
            <person name="Tian J.H."/>
            <person name="Sheng Y."/>
            <person name="Liu T."/>
            <person name="Pan Y.S."/>
            <person name="Xia L.Y."/>
            <person name="Li J."/>
            <person name="Zhao F."/>
            <person name="Cao W.C."/>
        </authorList>
    </citation>
    <scope>NUCLEOTIDE SEQUENCE [LARGE SCALE GENOMIC DNA]</scope>
    <source>
        <strain evidence="2">HaeL-2018</strain>
    </source>
</reference>
<dbReference type="Proteomes" id="UP000821853">
    <property type="component" value="Unassembled WGS sequence"/>
</dbReference>
<dbReference type="Pfam" id="PF02170">
    <property type="entry name" value="PAZ"/>
    <property type="match status" value="1"/>
</dbReference>
<dbReference type="PROSITE" id="PS50821">
    <property type="entry name" value="PAZ"/>
    <property type="match status" value="1"/>
</dbReference>
<protein>
    <recommendedName>
        <fullName evidence="1">PAZ domain-containing protein</fullName>
    </recommendedName>
</protein>
<dbReference type="InterPro" id="IPR036085">
    <property type="entry name" value="PAZ_dom_sf"/>
</dbReference>
<dbReference type="InterPro" id="IPR012337">
    <property type="entry name" value="RNaseH-like_sf"/>
</dbReference>
<dbReference type="GO" id="GO:0003723">
    <property type="term" value="F:RNA binding"/>
    <property type="evidence" value="ECO:0007669"/>
    <property type="project" value="InterPro"/>
</dbReference>
<dbReference type="OMA" id="CTITIER"/>
<dbReference type="InterPro" id="IPR003100">
    <property type="entry name" value="PAZ_dom"/>
</dbReference>
<name>A0A9J6FTF9_HAELO</name>
<dbReference type="AlphaFoldDB" id="A0A9J6FTF9"/>